<reference evidence="10" key="1">
    <citation type="submission" date="2016-10" db="EMBL/GenBank/DDBJ databases">
        <authorList>
            <person name="Varghese N."/>
            <person name="Submissions S."/>
        </authorList>
    </citation>
    <scope>NUCLEOTIDE SEQUENCE [LARGE SCALE GENOMIC DNA]</scope>
    <source>
        <strain evidence="10">JCM 10271</strain>
    </source>
</reference>
<dbReference type="GO" id="GO:0006508">
    <property type="term" value="P:proteolysis"/>
    <property type="evidence" value="ECO:0007669"/>
    <property type="project" value="UniProtKB-KW"/>
</dbReference>
<organism evidence="9 10">
    <name type="scientific">Roseivivax halotolerans</name>
    <dbReference type="NCBI Taxonomy" id="93684"/>
    <lineage>
        <taxon>Bacteria</taxon>
        <taxon>Pseudomonadati</taxon>
        <taxon>Pseudomonadota</taxon>
        <taxon>Alphaproteobacteria</taxon>
        <taxon>Rhodobacterales</taxon>
        <taxon>Roseobacteraceae</taxon>
        <taxon>Roseivivax</taxon>
    </lineage>
</organism>
<evidence type="ECO:0000256" key="1">
    <source>
        <dbReference type="ARBA" id="ARBA00004141"/>
    </source>
</evidence>
<dbReference type="GO" id="GO:0004252">
    <property type="term" value="F:serine-type endopeptidase activity"/>
    <property type="evidence" value="ECO:0007669"/>
    <property type="project" value="InterPro"/>
</dbReference>
<dbReference type="InterPro" id="IPR050925">
    <property type="entry name" value="Rhomboid_protease_S54"/>
</dbReference>
<evidence type="ECO:0000256" key="3">
    <source>
        <dbReference type="ARBA" id="ARBA00022692"/>
    </source>
</evidence>
<feature type="transmembrane region" description="Helical" evidence="7">
    <location>
        <begin position="64"/>
        <end position="86"/>
    </location>
</feature>
<name>A0A1I6ABY3_9RHOB</name>
<dbReference type="PANTHER" id="PTHR43731">
    <property type="entry name" value="RHOMBOID PROTEASE"/>
    <property type="match status" value="1"/>
</dbReference>
<evidence type="ECO:0000313" key="10">
    <source>
        <dbReference type="Proteomes" id="UP000243106"/>
    </source>
</evidence>
<feature type="transmembrane region" description="Helical" evidence="7">
    <location>
        <begin position="124"/>
        <end position="144"/>
    </location>
</feature>
<dbReference type="EMBL" id="FOXV01000017">
    <property type="protein sequence ID" value="SFQ66246.1"/>
    <property type="molecule type" value="Genomic_DNA"/>
</dbReference>
<dbReference type="GO" id="GO:0016020">
    <property type="term" value="C:membrane"/>
    <property type="evidence" value="ECO:0007669"/>
    <property type="project" value="UniProtKB-SubCell"/>
</dbReference>
<accession>A0A1I6ABY3</accession>
<dbReference type="AlphaFoldDB" id="A0A1I6ABY3"/>
<dbReference type="FunFam" id="1.20.1540.10:FF:000027">
    <property type="entry name" value="Rhomboid family intramembrane serine protease"/>
    <property type="match status" value="1"/>
</dbReference>
<dbReference type="PANTHER" id="PTHR43731:SF14">
    <property type="entry name" value="PRESENILIN-ASSOCIATED RHOMBOID-LIKE PROTEIN, MITOCHONDRIAL"/>
    <property type="match status" value="1"/>
</dbReference>
<feature type="transmembrane region" description="Helical" evidence="7">
    <location>
        <begin position="151"/>
        <end position="173"/>
    </location>
</feature>
<evidence type="ECO:0000256" key="4">
    <source>
        <dbReference type="ARBA" id="ARBA00022801"/>
    </source>
</evidence>
<dbReference type="RefSeq" id="WP_093015311.1">
    <property type="nucleotide sequence ID" value="NZ_FOXV01000017.1"/>
</dbReference>
<dbReference type="Pfam" id="PF01694">
    <property type="entry name" value="Rhomboid"/>
    <property type="match status" value="1"/>
</dbReference>
<dbReference type="SUPFAM" id="SSF144091">
    <property type="entry name" value="Rhomboid-like"/>
    <property type="match status" value="1"/>
</dbReference>
<comment type="similarity">
    <text evidence="2">Belongs to the peptidase S54 family.</text>
</comment>
<dbReference type="InterPro" id="IPR035952">
    <property type="entry name" value="Rhomboid-like_sf"/>
</dbReference>
<feature type="transmembrane region" description="Helical" evidence="7">
    <location>
        <begin position="12"/>
        <end position="32"/>
    </location>
</feature>
<keyword evidence="6 7" id="KW-0472">Membrane</keyword>
<dbReference type="Gene3D" id="1.20.1540.10">
    <property type="entry name" value="Rhomboid-like"/>
    <property type="match status" value="1"/>
</dbReference>
<protein>
    <submittedName>
        <fullName evidence="9">Membrane associated serine protease, rhomboid family</fullName>
    </submittedName>
</protein>
<gene>
    <name evidence="9" type="ORF">SAMN05421853_11738</name>
</gene>
<keyword evidence="10" id="KW-1185">Reference proteome</keyword>
<proteinExistence type="inferred from homology"/>
<evidence type="ECO:0000256" key="2">
    <source>
        <dbReference type="ARBA" id="ARBA00009045"/>
    </source>
</evidence>
<feature type="domain" description="Peptidase S54 rhomboid" evidence="8">
    <location>
        <begin position="63"/>
        <end position="210"/>
    </location>
</feature>
<dbReference type="Proteomes" id="UP000243106">
    <property type="component" value="Unassembled WGS sequence"/>
</dbReference>
<sequence length="259" mass="28238">MFPIRDHNPSGVTPFITYGLIAANILIFIGYYDLFSDVRALNVFFWDWALIPARMSAGEGYGGLLTSMFLHGGILHLAGNMLFLFIFGDNVEDELGHLGYLGFYLASGIGAGLAQYVTAPFSQVPMVGASGAIAGVMGAYLLLFPKARVDILVILIIIFKIITIPAWIMLALWLGMQFLGGFGTPADAGGVAYWAHAGGFVIGMLLVLPLWLKRGGPAFWEKTHGHPPHPEARYAFVRSNVPIAGRSRRSQRRKGPWGR</sequence>
<feature type="transmembrane region" description="Helical" evidence="7">
    <location>
        <begin position="98"/>
        <end position="118"/>
    </location>
</feature>
<comment type="subcellular location">
    <subcellularLocation>
        <location evidence="1">Membrane</location>
        <topology evidence="1">Multi-pass membrane protein</topology>
    </subcellularLocation>
</comment>
<keyword evidence="9" id="KW-0645">Protease</keyword>
<evidence type="ECO:0000313" key="9">
    <source>
        <dbReference type="EMBL" id="SFQ66246.1"/>
    </source>
</evidence>
<evidence type="ECO:0000256" key="6">
    <source>
        <dbReference type="ARBA" id="ARBA00023136"/>
    </source>
</evidence>
<keyword evidence="4" id="KW-0378">Hydrolase</keyword>
<keyword evidence="3 7" id="KW-0812">Transmembrane</keyword>
<keyword evidence="5 7" id="KW-1133">Transmembrane helix</keyword>
<evidence type="ECO:0000259" key="8">
    <source>
        <dbReference type="Pfam" id="PF01694"/>
    </source>
</evidence>
<evidence type="ECO:0000256" key="7">
    <source>
        <dbReference type="SAM" id="Phobius"/>
    </source>
</evidence>
<evidence type="ECO:0000256" key="5">
    <source>
        <dbReference type="ARBA" id="ARBA00022989"/>
    </source>
</evidence>
<dbReference type="STRING" id="93684.SAMN05421853_11738"/>
<feature type="transmembrane region" description="Helical" evidence="7">
    <location>
        <begin position="193"/>
        <end position="212"/>
    </location>
</feature>
<dbReference type="InterPro" id="IPR022764">
    <property type="entry name" value="Peptidase_S54_rhomboid_dom"/>
</dbReference>